<dbReference type="OMA" id="NISEQNP"/>
<feature type="region of interest" description="Disordered" evidence="1">
    <location>
        <begin position="1"/>
        <end position="34"/>
    </location>
</feature>
<feature type="region of interest" description="Disordered" evidence="1">
    <location>
        <begin position="164"/>
        <end position="200"/>
    </location>
</feature>
<accession>A0A834YEN6</accession>
<proteinExistence type="predicted"/>
<dbReference type="Proteomes" id="UP000655225">
    <property type="component" value="Unassembled WGS sequence"/>
</dbReference>
<evidence type="ECO:0000256" key="1">
    <source>
        <dbReference type="SAM" id="MobiDB-lite"/>
    </source>
</evidence>
<gene>
    <name evidence="2" type="ORF">HHK36_029298</name>
</gene>
<name>A0A834YEN6_TETSI</name>
<evidence type="ECO:0000313" key="3">
    <source>
        <dbReference type="Proteomes" id="UP000655225"/>
    </source>
</evidence>
<comment type="caution">
    <text evidence="2">The sequence shown here is derived from an EMBL/GenBank/DDBJ whole genome shotgun (WGS) entry which is preliminary data.</text>
</comment>
<organism evidence="2 3">
    <name type="scientific">Tetracentron sinense</name>
    <name type="common">Spur-leaf</name>
    <dbReference type="NCBI Taxonomy" id="13715"/>
    <lineage>
        <taxon>Eukaryota</taxon>
        <taxon>Viridiplantae</taxon>
        <taxon>Streptophyta</taxon>
        <taxon>Embryophyta</taxon>
        <taxon>Tracheophyta</taxon>
        <taxon>Spermatophyta</taxon>
        <taxon>Magnoliopsida</taxon>
        <taxon>Trochodendrales</taxon>
        <taxon>Trochodendraceae</taxon>
        <taxon>Tetracentron</taxon>
    </lineage>
</organism>
<keyword evidence="3" id="KW-1185">Reference proteome</keyword>
<dbReference type="OrthoDB" id="1933276at2759"/>
<reference evidence="2 3" key="1">
    <citation type="submission" date="2020-04" db="EMBL/GenBank/DDBJ databases">
        <title>Plant Genome Project.</title>
        <authorList>
            <person name="Zhang R.-G."/>
        </authorList>
    </citation>
    <scope>NUCLEOTIDE SEQUENCE [LARGE SCALE GENOMIC DNA]</scope>
    <source>
        <strain evidence="2">YNK0</strain>
        <tissue evidence="2">Leaf</tissue>
    </source>
</reference>
<dbReference type="AlphaFoldDB" id="A0A834YEN6"/>
<sequence>MGGCATKPKDSDFHPNSLRSDSPESTLKKVQGQTTAQVSLHPHLLNWASGYVSVFPDPPMIGWVDQMRSSMPKAGENNNGGEGQKEEQLVNISEQNPVVTNAEVEVDASPEAKAAIRDLVCGIGEPSTADNVTAKQTEDIVGAGSDSKEQIKEQGVVADLMGKTNVEPQKTDMAATEQLLNSQSSEEKGDSPLVSASTMM</sequence>
<evidence type="ECO:0000313" key="2">
    <source>
        <dbReference type="EMBL" id="KAF8379849.1"/>
    </source>
</evidence>
<protein>
    <submittedName>
        <fullName evidence="2">Uncharacterized protein</fullName>
    </submittedName>
</protein>
<dbReference type="EMBL" id="JABCRI010000022">
    <property type="protein sequence ID" value="KAF8379849.1"/>
    <property type="molecule type" value="Genomic_DNA"/>
</dbReference>